<keyword evidence="9" id="KW-0830">Ubiquinone</keyword>
<evidence type="ECO:0000256" key="6">
    <source>
        <dbReference type="ARBA" id="ARBA00022989"/>
    </source>
</evidence>
<dbReference type="PANTHER" id="PTHR11058">
    <property type="entry name" value="NADH-UBIQUINONE OXIDOREDUCTASE CHAIN 3"/>
    <property type="match status" value="1"/>
</dbReference>
<comment type="similarity">
    <text evidence="2 9">Belongs to the complex I subunit 3 family.</text>
</comment>
<dbReference type="Pfam" id="PF00507">
    <property type="entry name" value="Oxidored_q4"/>
    <property type="match status" value="1"/>
</dbReference>
<comment type="subcellular location">
    <subcellularLocation>
        <location evidence="1">Membrane</location>
    </subcellularLocation>
    <subcellularLocation>
        <location evidence="9">Mitochondrion membrane</location>
        <topology evidence="9">Multi-pass membrane protein</topology>
    </subcellularLocation>
</comment>
<dbReference type="AlphaFoldDB" id="A0A6C0AAM3"/>
<keyword evidence="9 10" id="KW-0496">Mitochondrion</keyword>
<dbReference type="PANTHER" id="PTHR11058:SF9">
    <property type="entry name" value="NADH-UBIQUINONE OXIDOREDUCTASE CHAIN 3"/>
    <property type="match status" value="1"/>
</dbReference>
<feature type="transmembrane region" description="Helical" evidence="9">
    <location>
        <begin position="53"/>
        <end position="75"/>
    </location>
</feature>
<evidence type="ECO:0000256" key="5">
    <source>
        <dbReference type="ARBA" id="ARBA00022692"/>
    </source>
</evidence>
<keyword evidence="9" id="KW-0249">Electron transport</keyword>
<dbReference type="GO" id="GO:0031966">
    <property type="term" value="C:mitochondrial membrane"/>
    <property type="evidence" value="ECO:0007669"/>
    <property type="project" value="UniProtKB-SubCell"/>
</dbReference>
<keyword evidence="5 9" id="KW-0812">Transmembrane</keyword>
<sequence length="114" mass="13217">MIFYFMLGMLISVCFLSLSTLIYQTSIQQSDQKMSAFECGFDPLSYPRSPFSTRYFVLILIFLVFDVETVLLLPILSKEITTSHPHVMLSLCSFLFILLLGLMVEWYQGALEWH</sequence>
<evidence type="ECO:0000256" key="8">
    <source>
        <dbReference type="ARBA" id="ARBA00049551"/>
    </source>
</evidence>
<evidence type="ECO:0000256" key="1">
    <source>
        <dbReference type="ARBA" id="ARBA00004370"/>
    </source>
</evidence>
<keyword evidence="9" id="KW-1278">Translocase</keyword>
<dbReference type="InterPro" id="IPR000440">
    <property type="entry name" value="NADH_UbQ/plastoQ_OxRdtase_su3"/>
</dbReference>
<dbReference type="RefSeq" id="YP_009732532.1">
    <property type="nucleotide sequence ID" value="NC_046044.1"/>
</dbReference>
<dbReference type="EC" id="7.1.1.2" evidence="9"/>
<evidence type="ECO:0000256" key="4">
    <source>
        <dbReference type="ARBA" id="ARBA00022448"/>
    </source>
</evidence>
<comment type="function">
    <text evidence="9">Core subunit of the mitochondrial membrane respiratory chain NADH dehydrogenase (Complex I) which catalyzes electron transfer from NADH through the respiratory chain, using ubiquinone as an electron acceptor. Essential for the catalytic activity of complex I.</text>
</comment>
<gene>
    <name evidence="10" type="primary">ND3</name>
</gene>
<reference evidence="10" key="1">
    <citation type="submission" date="2019-10" db="EMBL/GenBank/DDBJ databases">
        <title>The complete mitogenome of Arion vulgaris Moquin-Tandon, 1855 (Gastropoda: Stylommatophora): Mitochondrial genome architecture, evolution and phylogenetic considerations within Stylommatophora.</title>
        <authorList>
            <person name="Dogan O."/>
            <person name="Schroedl M."/>
            <person name="Chen Z."/>
        </authorList>
    </citation>
    <scope>NUCLEOTIDE SEQUENCE</scope>
</reference>
<evidence type="ECO:0000256" key="9">
    <source>
        <dbReference type="RuleBase" id="RU003640"/>
    </source>
</evidence>
<evidence type="ECO:0000256" key="7">
    <source>
        <dbReference type="ARBA" id="ARBA00023136"/>
    </source>
</evidence>
<comment type="catalytic activity">
    <reaction evidence="8 9">
        <text>a ubiquinone + NADH + 5 H(+)(in) = a ubiquinol + NAD(+) + 4 H(+)(out)</text>
        <dbReference type="Rhea" id="RHEA:29091"/>
        <dbReference type="Rhea" id="RHEA-COMP:9565"/>
        <dbReference type="Rhea" id="RHEA-COMP:9566"/>
        <dbReference type="ChEBI" id="CHEBI:15378"/>
        <dbReference type="ChEBI" id="CHEBI:16389"/>
        <dbReference type="ChEBI" id="CHEBI:17976"/>
        <dbReference type="ChEBI" id="CHEBI:57540"/>
        <dbReference type="ChEBI" id="CHEBI:57945"/>
        <dbReference type="EC" id="7.1.1.2"/>
    </reaction>
</comment>
<geneLocation type="mitochondrion" evidence="10"/>
<dbReference type="GeneID" id="44152593"/>
<evidence type="ECO:0000256" key="3">
    <source>
        <dbReference type="ARBA" id="ARBA00021007"/>
    </source>
</evidence>
<dbReference type="EMBL" id="MN607980">
    <property type="protein sequence ID" value="QHS71056.1"/>
    <property type="molecule type" value="Genomic_DNA"/>
</dbReference>
<proteinExistence type="inferred from homology"/>
<feature type="transmembrane region" description="Helical" evidence="9">
    <location>
        <begin position="87"/>
        <end position="107"/>
    </location>
</feature>
<name>A0A6C0AAM3_9EUPU</name>
<keyword evidence="4 9" id="KW-0813">Transport</keyword>
<dbReference type="CTD" id="4537"/>
<keyword evidence="7 9" id="KW-0472">Membrane</keyword>
<dbReference type="GO" id="GO:0008137">
    <property type="term" value="F:NADH dehydrogenase (ubiquinone) activity"/>
    <property type="evidence" value="ECO:0007669"/>
    <property type="project" value="UniProtKB-UniRule"/>
</dbReference>
<dbReference type="GO" id="GO:0030964">
    <property type="term" value="C:NADH dehydrogenase complex"/>
    <property type="evidence" value="ECO:0007669"/>
    <property type="project" value="TreeGrafter"/>
</dbReference>
<evidence type="ECO:0000256" key="2">
    <source>
        <dbReference type="ARBA" id="ARBA00008472"/>
    </source>
</evidence>
<dbReference type="Gene3D" id="1.20.58.1610">
    <property type="entry name" value="NADH:ubiquinone/plastoquinone oxidoreductase, chain 3"/>
    <property type="match status" value="1"/>
</dbReference>
<organism evidence="10">
    <name type="scientific">Arion vulgaris</name>
    <dbReference type="NCBI Taxonomy" id="1028688"/>
    <lineage>
        <taxon>Eukaryota</taxon>
        <taxon>Metazoa</taxon>
        <taxon>Spiralia</taxon>
        <taxon>Lophotrochozoa</taxon>
        <taxon>Mollusca</taxon>
        <taxon>Gastropoda</taxon>
        <taxon>Heterobranchia</taxon>
        <taxon>Euthyneura</taxon>
        <taxon>Panpulmonata</taxon>
        <taxon>Eupulmonata</taxon>
        <taxon>Stylommatophora</taxon>
        <taxon>Helicina</taxon>
        <taxon>Arionoidea</taxon>
        <taxon>Arionidae</taxon>
        <taxon>Arion</taxon>
    </lineage>
</organism>
<keyword evidence="9" id="KW-0520">NAD</keyword>
<accession>A0A6C0AAM3</accession>
<keyword evidence="6 9" id="KW-1133">Transmembrane helix</keyword>
<dbReference type="InterPro" id="IPR038430">
    <property type="entry name" value="NDAH_ubi_oxred_su3_sf"/>
</dbReference>
<evidence type="ECO:0000313" key="10">
    <source>
        <dbReference type="EMBL" id="QHS71056.1"/>
    </source>
</evidence>
<protein>
    <recommendedName>
        <fullName evidence="3 9">NADH-ubiquinone oxidoreductase chain 3</fullName>
        <ecNumber evidence="9">7.1.1.2</ecNumber>
    </recommendedName>
</protein>
<keyword evidence="9" id="KW-0679">Respiratory chain</keyword>